<protein>
    <submittedName>
        <fullName evidence="1">Uncharacterized protein</fullName>
    </submittedName>
</protein>
<evidence type="ECO:0000313" key="1">
    <source>
        <dbReference type="EMBL" id="ESA16019.1"/>
    </source>
</evidence>
<accession>U9U6K1</accession>
<gene>
    <name evidence="1" type="ORF">GLOINDRAFT_94660</name>
</gene>
<name>U9U6K1_RHIID</name>
<dbReference type="EMBL" id="KI281415">
    <property type="protein sequence ID" value="ESA16019.1"/>
    <property type="molecule type" value="Genomic_DNA"/>
</dbReference>
<feature type="non-terminal residue" evidence="1">
    <location>
        <position position="1"/>
    </location>
</feature>
<reference evidence="1" key="1">
    <citation type="submission" date="2013-07" db="EMBL/GenBank/DDBJ databases">
        <title>The genome of an arbuscular mycorrhizal fungus provides insights into the evolution of the oldest plant symbiosis.</title>
        <authorList>
            <consortium name="DOE Joint Genome Institute"/>
            <person name="Tisserant E."/>
            <person name="Malbreil M."/>
            <person name="Kuo A."/>
            <person name="Kohler A."/>
            <person name="Symeonidi A."/>
            <person name="Balestrini R."/>
            <person name="Charron P."/>
            <person name="Duensing N."/>
            <person name="Frei-dit-Frey N."/>
            <person name="Gianinazzi-Pearson V."/>
            <person name="Gilbert B."/>
            <person name="Handa Y."/>
            <person name="Hijri M."/>
            <person name="Kaul R."/>
            <person name="Kawaguchi M."/>
            <person name="Krajinski F."/>
            <person name="Lammers P."/>
            <person name="Lapierre D."/>
            <person name="Masclaux F.G."/>
            <person name="Murat C."/>
            <person name="Morin E."/>
            <person name="Ndikumana S."/>
            <person name="Pagni M."/>
            <person name="Petitpierre D."/>
            <person name="Requena N."/>
            <person name="Rosikiewicz P."/>
            <person name="Riley R."/>
            <person name="Saito K."/>
            <person name="San Clemente H."/>
            <person name="Shapiro H."/>
            <person name="van Tuinen D."/>
            <person name="Becard G."/>
            <person name="Bonfante P."/>
            <person name="Paszkowski U."/>
            <person name="Shachar-Hill Y."/>
            <person name="Young J.P."/>
            <person name="Sanders I.R."/>
            <person name="Henrissat B."/>
            <person name="Rensing S.A."/>
            <person name="Grigoriev I.V."/>
            <person name="Corradi N."/>
            <person name="Roux C."/>
            <person name="Martin F."/>
        </authorList>
    </citation>
    <scope>NUCLEOTIDE SEQUENCE</scope>
    <source>
        <strain evidence="1">DAOM 197198</strain>
    </source>
</reference>
<sequence>GLKVQGIYYEKRDIKNSSYKLQNTEYQLHHISGFECCFSKLEPIHCNNVIIDNILEELVKILIDNSYMDELFILLTKSSPITLFKFEFFTYWVNLKYIKLFLDNWKDRNPMLLKLNIRDKEIKQQLEDLVKEYKYSNKKFLESNI</sequence>
<dbReference type="HOGENOM" id="CLU_1791542_0_0_1"/>
<dbReference type="AlphaFoldDB" id="U9U6K1"/>
<proteinExistence type="predicted"/>
<organism evidence="1">
    <name type="scientific">Rhizophagus irregularis (strain DAOM 181602 / DAOM 197198 / MUCL 43194)</name>
    <name type="common">Arbuscular mycorrhizal fungus</name>
    <name type="synonym">Glomus intraradices</name>
    <dbReference type="NCBI Taxonomy" id="747089"/>
    <lineage>
        <taxon>Eukaryota</taxon>
        <taxon>Fungi</taxon>
        <taxon>Fungi incertae sedis</taxon>
        <taxon>Mucoromycota</taxon>
        <taxon>Glomeromycotina</taxon>
        <taxon>Glomeromycetes</taxon>
        <taxon>Glomerales</taxon>
        <taxon>Glomeraceae</taxon>
        <taxon>Rhizophagus</taxon>
    </lineage>
</organism>